<dbReference type="SFLD" id="SFLDS00003">
    <property type="entry name" value="Haloacid_Dehalogenase"/>
    <property type="match status" value="1"/>
</dbReference>
<gene>
    <name evidence="1" type="ORF">KZO38_06530</name>
</gene>
<dbReference type="PANTHER" id="PTHR43481:SF4">
    <property type="entry name" value="GLYCEROL-1-PHOSPHATE PHOSPHOHYDROLASE 1-RELATED"/>
    <property type="match status" value="1"/>
</dbReference>
<dbReference type="PANTHER" id="PTHR43481">
    <property type="entry name" value="FRUCTOSE-1-PHOSPHATE PHOSPHATASE"/>
    <property type="match status" value="1"/>
</dbReference>
<evidence type="ECO:0000313" key="2">
    <source>
        <dbReference type="Proteomes" id="UP000788426"/>
    </source>
</evidence>
<dbReference type="Pfam" id="PF00702">
    <property type="entry name" value="Hydrolase"/>
    <property type="match status" value="1"/>
</dbReference>
<comment type="caution">
    <text evidence="1">The sequence shown here is derived from an EMBL/GenBank/DDBJ whole genome shotgun (WGS) entry which is preliminary data.</text>
</comment>
<dbReference type="GO" id="GO:0016787">
    <property type="term" value="F:hydrolase activity"/>
    <property type="evidence" value="ECO:0007669"/>
    <property type="project" value="UniProtKB-KW"/>
</dbReference>
<dbReference type="InterPro" id="IPR051806">
    <property type="entry name" value="HAD-like_SPP"/>
</dbReference>
<dbReference type="Proteomes" id="UP000788426">
    <property type="component" value="Unassembled WGS sequence"/>
</dbReference>
<dbReference type="RefSeq" id="WP_219481324.1">
    <property type="nucleotide sequence ID" value="NZ_JAHXCT010000004.1"/>
</dbReference>
<keyword evidence="2" id="KW-1185">Reference proteome</keyword>
<dbReference type="SFLD" id="SFLDG01129">
    <property type="entry name" value="C1.5:_HAD__Beta-PGM__Phosphata"/>
    <property type="match status" value="1"/>
</dbReference>
<protein>
    <submittedName>
        <fullName evidence="1">HAD-IA family hydrolase</fullName>
    </submittedName>
</protein>
<organism evidence="1 2">
    <name type="scientific">Hoylesella nanceiensis</name>
    <dbReference type="NCBI Taxonomy" id="425941"/>
    <lineage>
        <taxon>Bacteria</taxon>
        <taxon>Pseudomonadati</taxon>
        <taxon>Bacteroidota</taxon>
        <taxon>Bacteroidia</taxon>
        <taxon>Bacteroidales</taxon>
        <taxon>Prevotellaceae</taxon>
        <taxon>Hoylesella</taxon>
    </lineage>
</organism>
<proteinExistence type="predicted"/>
<dbReference type="InterPro" id="IPR006439">
    <property type="entry name" value="HAD-SF_hydro_IA"/>
</dbReference>
<evidence type="ECO:0000313" key="1">
    <source>
        <dbReference type="EMBL" id="MBW4769416.1"/>
    </source>
</evidence>
<sequence length="239" mass="26710">MFQQVIHQYKEDHQLSTFKPKAVLFDMDGVLYDSMKNHTYAWQEAMKKFGLDVPAEMTYQYEGMRGVETIQILMREQRNETIDEDEALRMYNEKARVFETLPTAPIMPGVLKLMHKIKDAGLQIVVVTGSAQKPLIERLLTDFEGFIVREKIVSAYDVTRGKPAPDPYLKGLLKAGGLQPHEAMVVENAPLGVSAGVAAGILTIAVNSGPLPNEALSSRGAAVVYDDMEQLANDWHVCW</sequence>
<dbReference type="SFLD" id="SFLDG01135">
    <property type="entry name" value="C1.5.6:_HAD__Beta-PGM__Phospha"/>
    <property type="match status" value="1"/>
</dbReference>
<dbReference type="NCBIfam" id="TIGR01509">
    <property type="entry name" value="HAD-SF-IA-v3"/>
    <property type="match status" value="1"/>
</dbReference>
<accession>A0ABS6YCX3</accession>
<dbReference type="EMBL" id="JAHXCT010000004">
    <property type="protein sequence ID" value="MBW4769416.1"/>
    <property type="molecule type" value="Genomic_DNA"/>
</dbReference>
<keyword evidence="1" id="KW-0378">Hydrolase</keyword>
<reference evidence="1 2" key="1">
    <citation type="submission" date="2021-07" db="EMBL/GenBank/DDBJ databases">
        <title>Genomic diversity and antimicrobial resistance of Prevotella spp. isolated from chronic lung disease airways.</title>
        <authorList>
            <person name="Webb K.A."/>
            <person name="Olagoke O.S."/>
            <person name="Baird T."/>
            <person name="Neill J."/>
            <person name="Pham A."/>
            <person name="Wells T.J."/>
            <person name="Ramsay K.A."/>
            <person name="Bell S.C."/>
            <person name="Sarovich D.S."/>
            <person name="Price E.P."/>
        </authorList>
    </citation>
    <scope>NUCLEOTIDE SEQUENCE [LARGE SCALE GENOMIC DNA]</scope>
    <source>
        <strain evidence="1 2">SCHI0011.S.12</strain>
    </source>
</reference>
<name>A0ABS6YCX3_9BACT</name>